<proteinExistence type="predicted"/>
<keyword evidence="4" id="KW-1185">Reference proteome</keyword>
<organism evidence="3 4">
    <name type="scientific">Pisolithus microcarpus 441</name>
    <dbReference type="NCBI Taxonomy" id="765257"/>
    <lineage>
        <taxon>Eukaryota</taxon>
        <taxon>Fungi</taxon>
        <taxon>Dikarya</taxon>
        <taxon>Basidiomycota</taxon>
        <taxon>Agaricomycotina</taxon>
        <taxon>Agaricomycetes</taxon>
        <taxon>Agaricomycetidae</taxon>
        <taxon>Boletales</taxon>
        <taxon>Sclerodermatineae</taxon>
        <taxon>Pisolithaceae</taxon>
        <taxon>Pisolithus</taxon>
    </lineage>
</organism>
<dbReference type="AlphaFoldDB" id="A0A0C9Z1S7"/>
<evidence type="ECO:0000313" key="3">
    <source>
        <dbReference type="EMBL" id="KIK13923.1"/>
    </source>
</evidence>
<gene>
    <name evidence="3" type="ORF">PISMIDRAFT_370499</name>
</gene>
<name>A0A0C9Z1S7_9AGAM</name>
<dbReference type="SUPFAM" id="SSF46689">
    <property type="entry name" value="Homeodomain-like"/>
    <property type="match status" value="1"/>
</dbReference>
<feature type="domain" description="TERF2-interacting telomeric protein 1 Myb" evidence="2">
    <location>
        <begin position="9"/>
        <end position="67"/>
    </location>
</feature>
<evidence type="ECO:0000259" key="2">
    <source>
        <dbReference type="Pfam" id="PF08914"/>
    </source>
</evidence>
<dbReference type="CDD" id="cd11655">
    <property type="entry name" value="rap1_myb-like"/>
    <property type="match status" value="1"/>
</dbReference>
<evidence type="ECO:0000313" key="4">
    <source>
        <dbReference type="Proteomes" id="UP000054018"/>
    </source>
</evidence>
<sequence>MSQHARAPYTREHDMYLMKYLAKYCPTKQGRMGNSVYKELVDNADGCWPWAKHHPWQSWRERYKKNTEYFDMLISRYQQKHGTQSTDSDDELPGMKRVKRPKVVNASQSSVGSRKRPIEDSSFETRQSPTKRPRVVADSSRAAGPSERHSVPPIEYYEPSPRSADRRTKPRSDSQAGPSWASSVLNMKPTSCRPCFHPSVKRVHPLPEPIP</sequence>
<dbReference type="Gene3D" id="1.10.10.60">
    <property type="entry name" value="Homeodomain-like"/>
    <property type="match status" value="1"/>
</dbReference>
<feature type="compositionally biased region" description="Polar residues" evidence="1">
    <location>
        <begin position="173"/>
        <end position="189"/>
    </location>
</feature>
<dbReference type="HOGENOM" id="CLU_1305289_0_0_1"/>
<dbReference type="InterPro" id="IPR009057">
    <property type="entry name" value="Homeodomain-like_sf"/>
</dbReference>
<feature type="region of interest" description="Disordered" evidence="1">
    <location>
        <begin position="79"/>
        <end position="211"/>
    </location>
</feature>
<evidence type="ECO:0000256" key="1">
    <source>
        <dbReference type="SAM" id="MobiDB-lite"/>
    </source>
</evidence>
<dbReference type="OrthoDB" id="435460at2759"/>
<dbReference type="Proteomes" id="UP000054018">
    <property type="component" value="Unassembled WGS sequence"/>
</dbReference>
<accession>A0A0C9Z1S7</accession>
<dbReference type="STRING" id="765257.A0A0C9Z1S7"/>
<dbReference type="InterPro" id="IPR015010">
    <property type="entry name" value="TERF2IP_Myb"/>
</dbReference>
<feature type="compositionally biased region" description="Basic and acidic residues" evidence="1">
    <location>
        <begin position="163"/>
        <end position="172"/>
    </location>
</feature>
<reference evidence="3 4" key="1">
    <citation type="submission" date="2014-04" db="EMBL/GenBank/DDBJ databases">
        <authorList>
            <consortium name="DOE Joint Genome Institute"/>
            <person name="Kuo A."/>
            <person name="Kohler A."/>
            <person name="Costa M.D."/>
            <person name="Nagy L.G."/>
            <person name="Floudas D."/>
            <person name="Copeland A."/>
            <person name="Barry K.W."/>
            <person name="Cichocki N."/>
            <person name="Veneault-Fourrey C."/>
            <person name="LaButti K."/>
            <person name="Lindquist E.A."/>
            <person name="Lipzen A."/>
            <person name="Lundell T."/>
            <person name="Morin E."/>
            <person name="Murat C."/>
            <person name="Sun H."/>
            <person name="Tunlid A."/>
            <person name="Henrissat B."/>
            <person name="Grigoriev I.V."/>
            <person name="Hibbett D.S."/>
            <person name="Martin F."/>
            <person name="Nordberg H.P."/>
            <person name="Cantor M.N."/>
            <person name="Hua S.X."/>
        </authorList>
    </citation>
    <scope>NUCLEOTIDE SEQUENCE [LARGE SCALE GENOMIC DNA]</scope>
    <source>
        <strain evidence="3 4">441</strain>
    </source>
</reference>
<reference evidence="4" key="2">
    <citation type="submission" date="2015-01" db="EMBL/GenBank/DDBJ databases">
        <title>Evolutionary Origins and Diversification of the Mycorrhizal Mutualists.</title>
        <authorList>
            <consortium name="DOE Joint Genome Institute"/>
            <consortium name="Mycorrhizal Genomics Consortium"/>
            <person name="Kohler A."/>
            <person name="Kuo A."/>
            <person name="Nagy L.G."/>
            <person name="Floudas D."/>
            <person name="Copeland A."/>
            <person name="Barry K.W."/>
            <person name="Cichocki N."/>
            <person name="Veneault-Fourrey C."/>
            <person name="LaButti K."/>
            <person name="Lindquist E.A."/>
            <person name="Lipzen A."/>
            <person name="Lundell T."/>
            <person name="Morin E."/>
            <person name="Murat C."/>
            <person name="Riley R."/>
            <person name="Ohm R."/>
            <person name="Sun H."/>
            <person name="Tunlid A."/>
            <person name="Henrissat B."/>
            <person name="Grigoriev I.V."/>
            <person name="Hibbett D.S."/>
            <person name="Martin F."/>
        </authorList>
    </citation>
    <scope>NUCLEOTIDE SEQUENCE [LARGE SCALE GENOMIC DNA]</scope>
    <source>
        <strain evidence="4">441</strain>
    </source>
</reference>
<dbReference type="Pfam" id="PF08914">
    <property type="entry name" value="Myb_Rap1"/>
    <property type="match status" value="1"/>
</dbReference>
<protein>
    <recommendedName>
        <fullName evidence="2">TERF2-interacting telomeric protein 1 Myb domain-containing protein</fullName>
    </recommendedName>
</protein>
<dbReference type="EMBL" id="KN833966">
    <property type="protein sequence ID" value="KIK13923.1"/>
    <property type="molecule type" value="Genomic_DNA"/>
</dbReference>